<dbReference type="STRING" id="157652.A0A371HCE2"/>
<sequence>MRLHVIGGIARVLVWRIIHIDLKTRHLLLDENMNLKISDFGLAPTLWGDQIDANTNKFAYYAFHPLNMLCMDISQRNLMFSVLYAGRKKRFFHPEHFLNLLGHAWRLWTEGRPKDLMDAFLGKRCTSSEAIGCIHVALSCVQYQKIGLICQL</sequence>
<reference evidence="2" key="1">
    <citation type="submission" date="2018-05" db="EMBL/GenBank/DDBJ databases">
        <title>Draft genome of Mucuna pruriens seed.</title>
        <authorList>
            <person name="Nnadi N.E."/>
            <person name="Vos R."/>
            <person name="Hasami M.H."/>
            <person name="Devisetty U.K."/>
            <person name="Aguiy J.C."/>
        </authorList>
    </citation>
    <scope>NUCLEOTIDE SEQUENCE [LARGE SCALE GENOMIC DNA]</scope>
    <source>
        <strain evidence="2">JCA_2017</strain>
    </source>
</reference>
<dbReference type="GO" id="GO:0004672">
    <property type="term" value="F:protein kinase activity"/>
    <property type="evidence" value="ECO:0007669"/>
    <property type="project" value="InterPro"/>
</dbReference>
<dbReference type="PANTHER" id="PTHR27006">
    <property type="entry name" value="PROMASTIGOTE SURFACE ANTIGEN PROTEIN PSA"/>
    <property type="match status" value="1"/>
</dbReference>
<evidence type="ECO:0000313" key="3">
    <source>
        <dbReference type="Proteomes" id="UP000257109"/>
    </source>
</evidence>
<dbReference type="InterPro" id="IPR011009">
    <property type="entry name" value="Kinase-like_dom_sf"/>
</dbReference>
<dbReference type="PANTHER" id="PTHR27006:SF606">
    <property type="entry name" value="INTERLEUKIN-1 RECEPTOR-ASSOCIATED KINASE 4"/>
    <property type="match status" value="1"/>
</dbReference>
<gene>
    <name evidence="2" type="ORF">CR513_16333</name>
</gene>
<name>A0A371HCE2_MUCPR</name>
<evidence type="ECO:0000259" key="1">
    <source>
        <dbReference type="PROSITE" id="PS50011"/>
    </source>
</evidence>
<feature type="domain" description="Protein kinase" evidence="1">
    <location>
        <begin position="1"/>
        <end position="152"/>
    </location>
</feature>
<dbReference type="InterPro" id="IPR001245">
    <property type="entry name" value="Ser-Thr/Tyr_kinase_cat_dom"/>
</dbReference>
<feature type="non-terminal residue" evidence="2">
    <location>
        <position position="152"/>
    </location>
</feature>
<dbReference type="PROSITE" id="PS50011">
    <property type="entry name" value="PROTEIN_KINASE_DOM"/>
    <property type="match status" value="1"/>
</dbReference>
<dbReference type="GO" id="GO:0030246">
    <property type="term" value="F:carbohydrate binding"/>
    <property type="evidence" value="ECO:0007669"/>
    <property type="project" value="UniProtKB-KW"/>
</dbReference>
<dbReference type="Pfam" id="PF07714">
    <property type="entry name" value="PK_Tyr_Ser-Thr"/>
    <property type="match status" value="1"/>
</dbReference>
<feature type="non-terminal residue" evidence="2">
    <location>
        <position position="1"/>
    </location>
</feature>
<dbReference type="OrthoDB" id="4062651at2759"/>
<dbReference type="AlphaFoldDB" id="A0A371HCE2"/>
<dbReference type="GO" id="GO:0005524">
    <property type="term" value="F:ATP binding"/>
    <property type="evidence" value="ECO:0007669"/>
    <property type="project" value="InterPro"/>
</dbReference>
<keyword evidence="3" id="KW-1185">Reference proteome</keyword>
<proteinExistence type="predicted"/>
<dbReference type="Gene3D" id="1.10.510.10">
    <property type="entry name" value="Transferase(Phosphotransferase) domain 1"/>
    <property type="match status" value="1"/>
</dbReference>
<organism evidence="2 3">
    <name type="scientific">Mucuna pruriens</name>
    <name type="common">Velvet bean</name>
    <name type="synonym">Dolichos pruriens</name>
    <dbReference type="NCBI Taxonomy" id="157652"/>
    <lineage>
        <taxon>Eukaryota</taxon>
        <taxon>Viridiplantae</taxon>
        <taxon>Streptophyta</taxon>
        <taxon>Embryophyta</taxon>
        <taxon>Tracheophyta</taxon>
        <taxon>Spermatophyta</taxon>
        <taxon>Magnoliopsida</taxon>
        <taxon>eudicotyledons</taxon>
        <taxon>Gunneridae</taxon>
        <taxon>Pentapetalae</taxon>
        <taxon>rosids</taxon>
        <taxon>fabids</taxon>
        <taxon>Fabales</taxon>
        <taxon>Fabaceae</taxon>
        <taxon>Papilionoideae</taxon>
        <taxon>50 kb inversion clade</taxon>
        <taxon>NPAAA clade</taxon>
        <taxon>indigoferoid/millettioid clade</taxon>
        <taxon>Phaseoleae</taxon>
        <taxon>Mucuna</taxon>
    </lineage>
</organism>
<dbReference type="EMBL" id="QJKJ01002981">
    <property type="protein sequence ID" value="RDY00476.1"/>
    <property type="molecule type" value="Genomic_DNA"/>
</dbReference>
<dbReference type="InterPro" id="IPR000719">
    <property type="entry name" value="Prot_kinase_dom"/>
</dbReference>
<comment type="caution">
    <text evidence="2">The sequence shown here is derived from an EMBL/GenBank/DDBJ whole genome shotgun (WGS) entry which is preliminary data.</text>
</comment>
<dbReference type="SUPFAM" id="SSF56112">
    <property type="entry name" value="Protein kinase-like (PK-like)"/>
    <property type="match status" value="1"/>
</dbReference>
<protein>
    <submittedName>
        <fullName evidence="2">G-type lectin S-receptor-like serine/threonine-protein kinase</fullName>
    </submittedName>
</protein>
<evidence type="ECO:0000313" key="2">
    <source>
        <dbReference type="EMBL" id="RDY00476.1"/>
    </source>
</evidence>
<accession>A0A371HCE2</accession>
<dbReference type="Proteomes" id="UP000257109">
    <property type="component" value="Unassembled WGS sequence"/>
</dbReference>